<dbReference type="EMBL" id="CAJPDS010000125">
    <property type="protein sequence ID" value="CAF9939111.1"/>
    <property type="molecule type" value="Genomic_DNA"/>
</dbReference>
<name>A0A8H3J1R8_9LECA</name>
<evidence type="ECO:0000256" key="1">
    <source>
        <dbReference type="SAM" id="SignalP"/>
    </source>
</evidence>
<comment type="caution">
    <text evidence="2">The sequence shown here is derived from an EMBL/GenBank/DDBJ whole genome shotgun (WGS) entry which is preliminary data.</text>
</comment>
<gene>
    <name evidence="2" type="ORF">HETSPECPRED_001485</name>
</gene>
<organism evidence="2 3">
    <name type="scientific">Heterodermia speciosa</name>
    <dbReference type="NCBI Taxonomy" id="116794"/>
    <lineage>
        <taxon>Eukaryota</taxon>
        <taxon>Fungi</taxon>
        <taxon>Dikarya</taxon>
        <taxon>Ascomycota</taxon>
        <taxon>Pezizomycotina</taxon>
        <taxon>Lecanoromycetes</taxon>
        <taxon>OSLEUM clade</taxon>
        <taxon>Lecanoromycetidae</taxon>
        <taxon>Caliciales</taxon>
        <taxon>Physciaceae</taxon>
        <taxon>Heterodermia</taxon>
    </lineage>
</organism>
<sequence>MHPSPYFLLVLIIQRISIALFIPANRSVLALPPSWSLNNPSNITVPLPQLDAVVWPQEGHLVKISRWSNWMLRIDSYGSSFPTDLHKIIANSLDDIDYEIGPRKFRETGDLPITYQVGAVTLHFLFLRDGVKFARLFETVAKLSSLTQGSGPREINHAEILQYDIKTHAYIPTVALKLEIHI</sequence>
<dbReference type="Proteomes" id="UP000664521">
    <property type="component" value="Unassembled WGS sequence"/>
</dbReference>
<dbReference type="AlphaFoldDB" id="A0A8H3J1R8"/>
<accession>A0A8H3J1R8</accession>
<feature type="signal peptide" evidence="1">
    <location>
        <begin position="1"/>
        <end position="19"/>
    </location>
</feature>
<evidence type="ECO:0000313" key="2">
    <source>
        <dbReference type="EMBL" id="CAF9939111.1"/>
    </source>
</evidence>
<protein>
    <submittedName>
        <fullName evidence="2">Uncharacterized protein</fullName>
    </submittedName>
</protein>
<keyword evidence="3" id="KW-1185">Reference proteome</keyword>
<keyword evidence="1" id="KW-0732">Signal</keyword>
<evidence type="ECO:0000313" key="3">
    <source>
        <dbReference type="Proteomes" id="UP000664521"/>
    </source>
</evidence>
<reference evidence="2" key="1">
    <citation type="submission" date="2021-03" db="EMBL/GenBank/DDBJ databases">
        <authorList>
            <person name="Tagirdzhanova G."/>
        </authorList>
    </citation>
    <scope>NUCLEOTIDE SEQUENCE</scope>
</reference>
<feature type="chain" id="PRO_5034346363" evidence="1">
    <location>
        <begin position="20"/>
        <end position="182"/>
    </location>
</feature>
<proteinExistence type="predicted"/>